<keyword evidence="2" id="KW-1185">Reference proteome</keyword>
<dbReference type="EMBL" id="CCBN010000012">
    <property type="protein sequence ID" value="CDO55788.1"/>
    <property type="molecule type" value="Genomic_DNA"/>
</dbReference>
<organism evidence="1 2">
    <name type="scientific">Geotrichum candidum</name>
    <name type="common">Oospora lactis</name>
    <name type="synonym">Dipodascus geotrichum</name>
    <dbReference type="NCBI Taxonomy" id="1173061"/>
    <lineage>
        <taxon>Eukaryota</taxon>
        <taxon>Fungi</taxon>
        <taxon>Dikarya</taxon>
        <taxon>Ascomycota</taxon>
        <taxon>Saccharomycotina</taxon>
        <taxon>Dipodascomycetes</taxon>
        <taxon>Dipodascales</taxon>
        <taxon>Dipodascaceae</taxon>
        <taxon>Geotrichum</taxon>
    </lineage>
</organism>
<dbReference type="InterPro" id="IPR025204">
    <property type="entry name" value="CENP-L"/>
</dbReference>
<dbReference type="Pfam" id="PF13092">
    <property type="entry name" value="CENP-L"/>
    <property type="match status" value="1"/>
</dbReference>
<dbReference type="Proteomes" id="UP000242525">
    <property type="component" value="Unassembled WGS sequence"/>
</dbReference>
<comment type="caution">
    <text evidence="1">The sequence shown here is derived from an EMBL/GenBank/DDBJ whole genome shotgun (WGS) entry which is preliminary data.</text>
</comment>
<gene>
    <name evidence="1" type="ORF">BN980_GECA12s02386g</name>
</gene>
<sequence length="312" mass="36020">MITRRSLIFSFIYAKISYSSFQYQSIHTHKQLKSRTKMDHRDEFFLNASFTIFSGSALTNYNSNTFPTYLTKLQQYLKIVFESTPEASTSNYLPIQVKHKHWEYNYEGRQYSIKMVYIRYMETLHRFCIITRQTKRPDPECVVFSNASAEVLEVFRYSLLNLFGCSTVPITISKTIMLGLYEKYISLNANLAEYQDSEILFDTDTSSNGKLKTLTIGVTGSDVPNFLKIAESGNLSLSEIVMTHVEDLTGFNSEEVSVYRINCGGFILMRRGKLKLFNEPVWTMHNGKNLWMVILSIFEDVTKVRPVDTTPS</sequence>
<evidence type="ECO:0000313" key="2">
    <source>
        <dbReference type="Proteomes" id="UP000242525"/>
    </source>
</evidence>
<dbReference type="AlphaFoldDB" id="A0A0J9XE78"/>
<name>A0A0J9XE78_GEOCN</name>
<proteinExistence type="predicted"/>
<accession>A0A0J9XE78</accession>
<protein>
    <submittedName>
        <fullName evidence="1">Uncharacterized protein</fullName>
    </submittedName>
</protein>
<reference evidence="1" key="1">
    <citation type="submission" date="2014-03" db="EMBL/GenBank/DDBJ databases">
        <authorList>
            <person name="Casaregola S."/>
        </authorList>
    </citation>
    <scope>NUCLEOTIDE SEQUENCE [LARGE SCALE GENOMIC DNA]</scope>
    <source>
        <strain evidence="1">CLIB 918</strain>
    </source>
</reference>
<evidence type="ECO:0000313" key="1">
    <source>
        <dbReference type="EMBL" id="CDO55788.1"/>
    </source>
</evidence>